<sequence length="245" mass="27506">MNFLENKKKRKTANAANVSQKTAKEEKNDKTEQKQTVNAVEKISELEDLQEETTIEENKTTDIYSNEEQDSDVDSFVGSGSELENSDDDSNSDSESFLKGNKKPLKKRNRTVTIDEFMGGISSILNQDPGLDSTQGPILSKNKQAEIAIEEQKKLALERREKTRERQLALQKNHIVPDNSTISYEKDLKKIATRGVVQLFNAIKTSQASVVLAKGGKKSEESLKKQEDLANMTKNSFLDLLKTSY</sequence>
<dbReference type="GO" id="GO:0030687">
    <property type="term" value="C:preribosome, large subunit precursor"/>
    <property type="evidence" value="ECO:0007669"/>
    <property type="project" value="TreeGrafter"/>
</dbReference>
<organism evidence="3 4">
    <name type="scientific">Smittium simulii</name>
    <dbReference type="NCBI Taxonomy" id="133385"/>
    <lineage>
        <taxon>Eukaryota</taxon>
        <taxon>Fungi</taxon>
        <taxon>Fungi incertae sedis</taxon>
        <taxon>Zoopagomycota</taxon>
        <taxon>Kickxellomycotina</taxon>
        <taxon>Harpellomycetes</taxon>
        <taxon>Harpellales</taxon>
        <taxon>Legeriomycetaceae</taxon>
        <taxon>Smittium</taxon>
    </lineage>
</organism>
<gene>
    <name evidence="3" type="ORF">BB561_002770</name>
</gene>
<feature type="compositionally biased region" description="Low complexity" evidence="2">
    <location>
        <begin position="74"/>
        <end position="83"/>
    </location>
</feature>
<dbReference type="GO" id="GO:0000470">
    <property type="term" value="P:maturation of LSU-rRNA"/>
    <property type="evidence" value="ECO:0007669"/>
    <property type="project" value="TreeGrafter"/>
</dbReference>
<dbReference type="AlphaFoldDB" id="A0A2T9YP97"/>
<evidence type="ECO:0000313" key="4">
    <source>
        <dbReference type="Proteomes" id="UP000245383"/>
    </source>
</evidence>
<dbReference type="OrthoDB" id="20949at2759"/>
<name>A0A2T9YP97_9FUNG</name>
<evidence type="ECO:0000256" key="1">
    <source>
        <dbReference type="ARBA" id="ARBA00007462"/>
    </source>
</evidence>
<dbReference type="PANTHER" id="PTHR13245">
    <property type="entry name" value="RRP15-LIKE PROTEIN"/>
    <property type="match status" value="1"/>
</dbReference>
<keyword evidence="4" id="KW-1185">Reference proteome</keyword>
<reference evidence="3 4" key="1">
    <citation type="journal article" date="2018" name="MBio">
        <title>Comparative Genomics Reveals the Core Gene Toolbox for the Fungus-Insect Symbiosis.</title>
        <authorList>
            <person name="Wang Y."/>
            <person name="Stata M."/>
            <person name="Wang W."/>
            <person name="Stajich J.E."/>
            <person name="White M.M."/>
            <person name="Moncalvo J.M."/>
        </authorList>
    </citation>
    <scope>NUCLEOTIDE SEQUENCE [LARGE SCALE GENOMIC DNA]</scope>
    <source>
        <strain evidence="3 4">SWE-8-4</strain>
    </source>
</reference>
<dbReference type="Proteomes" id="UP000245383">
    <property type="component" value="Unassembled WGS sequence"/>
</dbReference>
<dbReference type="PANTHER" id="PTHR13245:SF14">
    <property type="entry name" value="RRP15-LIKE PROTEIN"/>
    <property type="match status" value="1"/>
</dbReference>
<dbReference type="InterPro" id="IPR012459">
    <property type="entry name" value="Rrp15"/>
</dbReference>
<dbReference type="STRING" id="133385.A0A2T9YP97"/>
<evidence type="ECO:0000313" key="3">
    <source>
        <dbReference type="EMBL" id="PVU94152.1"/>
    </source>
</evidence>
<comment type="similarity">
    <text evidence="1">Belongs to the RRP15 family.</text>
</comment>
<dbReference type="EMBL" id="MBFR01000100">
    <property type="protein sequence ID" value="PVU94152.1"/>
    <property type="molecule type" value="Genomic_DNA"/>
</dbReference>
<evidence type="ECO:0008006" key="5">
    <source>
        <dbReference type="Google" id="ProtNLM"/>
    </source>
</evidence>
<feature type="compositionally biased region" description="Acidic residues" evidence="2">
    <location>
        <begin position="46"/>
        <end position="55"/>
    </location>
</feature>
<feature type="compositionally biased region" description="Basic and acidic residues" evidence="2">
    <location>
        <begin position="22"/>
        <end position="33"/>
    </location>
</feature>
<accession>A0A2T9YP97</accession>
<protein>
    <recommendedName>
        <fullName evidence="5">Rrp15p-domain-containing protein</fullName>
    </recommendedName>
</protein>
<proteinExistence type="inferred from homology"/>
<dbReference type="GO" id="GO:0000460">
    <property type="term" value="P:maturation of 5.8S rRNA"/>
    <property type="evidence" value="ECO:0007669"/>
    <property type="project" value="TreeGrafter"/>
</dbReference>
<feature type="region of interest" description="Disordered" evidence="2">
    <location>
        <begin position="1"/>
        <end position="104"/>
    </location>
</feature>
<evidence type="ECO:0000256" key="2">
    <source>
        <dbReference type="SAM" id="MobiDB-lite"/>
    </source>
</evidence>
<comment type="caution">
    <text evidence="3">The sequence shown here is derived from an EMBL/GenBank/DDBJ whole genome shotgun (WGS) entry which is preliminary data.</text>
</comment>
<dbReference type="Pfam" id="PF07890">
    <property type="entry name" value="Rrp15p"/>
    <property type="match status" value="1"/>
</dbReference>